<keyword evidence="3" id="KW-1185">Reference proteome</keyword>
<proteinExistence type="predicted"/>
<dbReference type="AlphaFoldDB" id="H5UUX3"/>
<dbReference type="InterPro" id="IPR051531">
    <property type="entry name" value="N-acetyltransferase"/>
</dbReference>
<dbReference type="SUPFAM" id="SSF55729">
    <property type="entry name" value="Acyl-CoA N-acyltransferases (Nat)"/>
    <property type="match status" value="1"/>
</dbReference>
<dbReference type="GO" id="GO:0016747">
    <property type="term" value="F:acyltransferase activity, transferring groups other than amino-acyl groups"/>
    <property type="evidence" value="ECO:0007669"/>
    <property type="project" value="InterPro"/>
</dbReference>
<gene>
    <name evidence="2" type="ORF">MOPEL_130_01380</name>
</gene>
<dbReference type="InterPro" id="IPR000182">
    <property type="entry name" value="GNAT_dom"/>
</dbReference>
<feature type="domain" description="N-acetyltransferase" evidence="1">
    <location>
        <begin position="43"/>
        <end position="210"/>
    </location>
</feature>
<dbReference type="PROSITE" id="PS51186">
    <property type="entry name" value="GNAT"/>
    <property type="match status" value="1"/>
</dbReference>
<evidence type="ECO:0000259" key="1">
    <source>
        <dbReference type="PROSITE" id="PS51186"/>
    </source>
</evidence>
<dbReference type="STRING" id="1089455.MOPEL_130_01380"/>
<reference evidence="2 3" key="1">
    <citation type="submission" date="2012-02" db="EMBL/GenBank/DDBJ databases">
        <title>Whole genome shotgun sequence of Mobilicoccus pelagius NBRC 104925.</title>
        <authorList>
            <person name="Yoshida Y."/>
            <person name="Hosoyama A."/>
            <person name="Tsuchikane K."/>
            <person name="Katsumata H."/>
            <person name="Yamazaki S."/>
            <person name="Fujita N."/>
        </authorList>
    </citation>
    <scope>NUCLEOTIDE SEQUENCE [LARGE SCALE GENOMIC DNA]</scope>
    <source>
        <strain evidence="2 3">NBRC 104925</strain>
    </source>
</reference>
<dbReference type="Proteomes" id="UP000004367">
    <property type="component" value="Unassembled WGS sequence"/>
</dbReference>
<accession>H5UUX3</accession>
<protein>
    <submittedName>
        <fullName evidence="2">Putative acetyltransferase</fullName>
    </submittedName>
</protein>
<sequence length="218" mass="23672">MTERSPGTAAGRLGAPVVPIVEEGELHAAVAATTGPFDAGAGIVLRPLTSADVDAVTTWRSLPEVARYTSRPPLDRAATARFLQERLADPAALWFLVERDGRPVGEVAGRLTPTKSIVGPTHWWECSLAYTLHPDVWGAGVATRAGRAFCDVMFTHLPVHRMTAVCFAQHGASARVLTKIGFRQEGHASRVVLAWDGTWWDDLHFALLREEWTTPSTA</sequence>
<evidence type="ECO:0000313" key="2">
    <source>
        <dbReference type="EMBL" id="GAB49531.1"/>
    </source>
</evidence>
<dbReference type="Gene3D" id="3.40.630.30">
    <property type="match status" value="1"/>
</dbReference>
<dbReference type="PANTHER" id="PTHR43792">
    <property type="entry name" value="GNAT FAMILY, PUTATIVE (AFU_ORTHOLOGUE AFUA_3G00765)-RELATED-RELATED"/>
    <property type="match status" value="1"/>
</dbReference>
<name>H5UUX3_9MICO</name>
<comment type="caution">
    <text evidence="2">The sequence shown here is derived from an EMBL/GenBank/DDBJ whole genome shotgun (WGS) entry which is preliminary data.</text>
</comment>
<dbReference type="RefSeq" id="WP_009483374.1">
    <property type="nucleotide sequence ID" value="NZ_BAFE01000089.1"/>
</dbReference>
<dbReference type="OrthoDB" id="9132139at2"/>
<dbReference type="eggNOG" id="COG1670">
    <property type="taxonomic scope" value="Bacteria"/>
</dbReference>
<dbReference type="EMBL" id="BAFE01000089">
    <property type="protein sequence ID" value="GAB49531.1"/>
    <property type="molecule type" value="Genomic_DNA"/>
</dbReference>
<dbReference type="Pfam" id="PF13302">
    <property type="entry name" value="Acetyltransf_3"/>
    <property type="match status" value="1"/>
</dbReference>
<dbReference type="InterPro" id="IPR016181">
    <property type="entry name" value="Acyl_CoA_acyltransferase"/>
</dbReference>
<evidence type="ECO:0000313" key="3">
    <source>
        <dbReference type="Proteomes" id="UP000004367"/>
    </source>
</evidence>
<keyword evidence="2" id="KW-0808">Transferase</keyword>
<organism evidence="2 3">
    <name type="scientific">Mobilicoccus pelagius NBRC 104925</name>
    <dbReference type="NCBI Taxonomy" id="1089455"/>
    <lineage>
        <taxon>Bacteria</taxon>
        <taxon>Bacillati</taxon>
        <taxon>Actinomycetota</taxon>
        <taxon>Actinomycetes</taxon>
        <taxon>Micrococcales</taxon>
        <taxon>Dermatophilaceae</taxon>
        <taxon>Mobilicoccus</taxon>
    </lineage>
</organism>